<name>A0A8H3WVB8_9PEZI</name>
<organism evidence="2 3">
    <name type="scientific">Colletotrichum asianum</name>
    <dbReference type="NCBI Taxonomy" id="702518"/>
    <lineage>
        <taxon>Eukaryota</taxon>
        <taxon>Fungi</taxon>
        <taxon>Dikarya</taxon>
        <taxon>Ascomycota</taxon>
        <taxon>Pezizomycotina</taxon>
        <taxon>Sordariomycetes</taxon>
        <taxon>Hypocreomycetidae</taxon>
        <taxon>Glomerellales</taxon>
        <taxon>Glomerellaceae</taxon>
        <taxon>Colletotrichum</taxon>
        <taxon>Colletotrichum gloeosporioides species complex</taxon>
    </lineage>
</organism>
<gene>
    <name evidence="2" type="ORF">GQ607_000059</name>
</gene>
<evidence type="ECO:0000256" key="1">
    <source>
        <dbReference type="SAM" id="MobiDB-lite"/>
    </source>
</evidence>
<dbReference type="Proteomes" id="UP000434172">
    <property type="component" value="Unassembled WGS sequence"/>
</dbReference>
<dbReference type="EMBL" id="WOWK01000001">
    <property type="protein sequence ID" value="KAF0332043.1"/>
    <property type="molecule type" value="Genomic_DNA"/>
</dbReference>
<feature type="compositionally biased region" description="Basic and acidic residues" evidence="1">
    <location>
        <begin position="247"/>
        <end position="256"/>
    </location>
</feature>
<sequence length="285" mass="31561">MVQHLRPTTPLNGPDQTSQSRSPASPLSTNQLTEGPSQERPVTSPWASYQLHQAMMHQPQDVGPRFGNVDYVHPRSPMISHSRSPDLENADNADFEPLMKSPTVSYKYDFQFGETDDEIRTFLRDVQHSRPRALSFSGHEGFMESHEPARARSASPAFGEPEPIRPDPSISVSSFTSALESLDDADFEPQMSAPIITQKMGIRWGDNDDEVADFIRANEKKKASEASNADHHDQVSLSPEQPGSKKSSFDADHHDQVSLSSEKPGSEAGTDNKTESDVDMEDQSQ</sequence>
<accession>A0A8H3WVB8</accession>
<feature type="compositionally biased region" description="Polar residues" evidence="1">
    <location>
        <begin position="235"/>
        <end position="246"/>
    </location>
</feature>
<comment type="caution">
    <text evidence="2">The sequence shown here is derived from an EMBL/GenBank/DDBJ whole genome shotgun (WGS) entry which is preliminary data.</text>
</comment>
<keyword evidence="3" id="KW-1185">Reference proteome</keyword>
<evidence type="ECO:0000313" key="2">
    <source>
        <dbReference type="EMBL" id="KAF0332043.1"/>
    </source>
</evidence>
<proteinExistence type="predicted"/>
<feature type="compositionally biased region" description="Polar residues" evidence="1">
    <location>
        <begin position="9"/>
        <end position="36"/>
    </location>
</feature>
<reference evidence="2 3" key="1">
    <citation type="submission" date="2019-12" db="EMBL/GenBank/DDBJ databases">
        <title>A genome sequence resource for the geographically widespread anthracnose pathogen Colletotrichum asianum.</title>
        <authorList>
            <person name="Meng Y."/>
        </authorList>
    </citation>
    <scope>NUCLEOTIDE SEQUENCE [LARGE SCALE GENOMIC DNA]</scope>
    <source>
        <strain evidence="2 3">ICMP 18580</strain>
    </source>
</reference>
<feature type="region of interest" description="Disordered" evidence="1">
    <location>
        <begin position="1"/>
        <end position="47"/>
    </location>
</feature>
<feature type="compositionally biased region" description="Basic and acidic residues" evidence="1">
    <location>
        <begin position="216"/>
        <end position="234"/>
    </location>
</feature>
<dbReference type="AlphaFoldDB" id="A0A8H3WVB8"/>
<protein>
    <submittedName>
        <fullName evidence="2">Uncharacterized protein</fullName>
    </submittedName>
</protein>
<feature type="region of interest" description="Disordered" evidence="1">
    <location>
        <begin position="215"/>
        <end position="285"/>
    </location>
</feature>
<dbReference type="OrthoDB" id="4843924at2759"/>
<evidence type="ECO:0000313" key="3">
    <source>
        <dbReference type="Proteomes" id="UP000434172"/>
    </source>
</evidence>